<feature type="compositionally biased region" description="Low complexity" evidence="1">
    <location>
        <begin position="252"/>
        <end position="261"/>
    </location>
</feature>
<dbReference type="OrthoDB" id="3365616at2759"/>
<accession>G8ZUR8</accession>
<sequence>MAPKITINLKPPLNNDFYSTNDRISGSVKVDLKKPLSIKTINVILKGFTETLTKIDPINTYGQNGMMMPAQDNRSYHTLFNYTERVFPPDNVWNALEGSSKPFKVKPGQYEYNFGFEKLPRRPKCLANHYKGLVCFTKREETRLPPSHNNQWRDLSKIDDLDLFYYAYGKVLYMVQVQIELGKSNSWYKPFNKLIREIDLIEFIPDARDLEYEDDDEKEDASRSRTPSSRHSRNGKDNTTADYSMNPQRLHSVPSSSSSNSERMKVYKSTYKVGLPDLKSTMWVEVRSRGLRRTYRKDYLFCSGSNKFDKVYFVMMGNIAQFKKWKIVPTKIQLNLLETVSYLSQGVANENFSSLRLIDVNNIPSKLSSTIVDFENAEFHSSESDAEEGRLECEIKLRNHPLLKNLRFNEEDYRHRGNRLYSFKTCTIKKAFNFQLLIDWDINGTRRQTEVIIRPMQIFVQTNMNAKTDVLPKYVDPPVYTETKE</sequence>
<dbReference type="RefSeq" id="XP_003681573.1">
    <property type="nucleotide sequence ID" value="XM_003681525.1"/>
</dbReference>
<evidence type="ECO:0000313" key="4">
    <source>
        <dbReference type="Proteomes" id="UP000005627"/>
    </source>
</evidence>
<organism evidence="3 4">
    <name type="scientific">Torulaspora delbrueckii</name>
    <name type="common">Yeast</name>
    <name type="synonym">Candida colliculosa</name>
    <dbReference type="NCBI Taxonomy" id="4950"/>
    <lineage>
        <taxon>Eukaryota</taxon>
        <taxon>Fungi</taxon>
        <taxon>Dikarya</taxon>
        <taxon>Ascomycota</taxon>
        <taxon>Saccharomycotina</taxon>
        <taxon>Saccharomycetes</taxon>
        <taxon>Saccharomycetales</taxon>
        <taxon>Saccharomycetaceae</taxon>
        <taxon>Torulaspora</taxon>
    </lineage>
</organism>
<dbReference type="AlphaFoldDB" id="G8ZUR8"/>
<dbReference type="eggNOG" id="ENOG502QWIY">
    <property type="taxonomic scope" value="Eukaryota"/>
</dbReference>
<dbReference type="GeneID" id="11503763"/>
<feature type="region of interest" description="Disordered" evidence="1">
    <location>
        <begin position="212"/>
        <end position="263"/>
    </location>
</feature>
<dbReference type="HOGENOM" id="CLU_540776_0_0_1"/>
<gene>
    <name evidence="3" type="primary">TDEL0E01190</name>
    <name evidence="3" type="ORF">TDEL_0E01190</name>
</gene>
<dbReference type="InterPro" id="IPR014752">
    <property type="entry name" value="Arrestin-like_C"/>
</dbReference>
<dbReference type="GO" id="GO:0070086">
    <property type="term" value="P:ubiquitin-dependent endocytosis"/>
    <property type="evidence" value="ECO:0007669"/>
    <property type="project" value="TreeGrafter"/>
</dbReference>
<protein>
    <recommendedName>
        <fullName evidence="2">Arrestin-like N-terminal domain-containing protein</fullName>
    </recommendedName>
</protein>
<dbReference type="PANTHER" id="PTHR11188">
    <property type="entry name" value="ARRESTIN DOMAIN CONTAINING PROTEIN"/>
    <property type="match status" value="1"/>
</dbReference>
<feature type="compositionally biased region" description="Polar residues" evidence="1">
    <location>
        <begin position="237"/>
        <end position="249"/>
    </location>
</feature>
<dbReference type="Pfam" id="PF00339">
    <property type="entry name" value="Arrestin_N"/>
    <property type="match status" value="1"/>
</dbReference>
<dbReference type="FunCoup" id="G8ZUR8">
    <property type="interactions" value="52"/>
</dbReference>
<dbReference type="STRING" id="1076872.G8ZUR8"/>
<dbReference type="GO" id="GO:0031625">
    <property type="term" value="F:ubiquitin protein ligase binding"/>
    <property type="evidence" value="ECO:0007669"/>
    <property type="project" value="TreeGrafter"/>
</dbReference>
<evidence type="ECO:0000313" key="3">
    <source>
        <dbReference type="EMBL" id="CCE92362.1"/>
    </source>
</evidence>
<dbReference type="PANTHER" id="PTHR11188:SF174">
    <property type="entry name" value="ARRESTIN-RELATED TRAFFICKING ADAPTER 10-RELATED"/>
    <property type="match status" value="1"/>
</dbReference>
<dbReference type="Gene3D" id="2.60.40.640">
    <property type="match status" value="1"/>
</dbReference>
<evidence type="ECO:0000259" key="2">
    <source>
        <dbReference type="Pfam" id="PF00339"/>
    </source>
</evidence>
<dbReference type="EMBL" id="HE616746">
    <property type="protein sequence ID" value="CCE92362.1"/>
    <property type="molecule type" value="Genomic_DNA"/>
</dbReference>
<dbReference type="Proteomes" id="UP000005627">
    <property type="component" value="Chromosome 5"/>
</dbReference>
<dbReference type="GO" id="GO:0030674">
    <property type="term" value="F:protein-macromolecule adaptor activity"/>
    <property type="evidence" value="ECO:0007669"/>
    <property type="project" value="TreeGrafter"/>
</dbReference>
<dbReference type="CDD" id="cd22952">
    <property type="entry name" value="ART10-like"/>
    <property type="match status" value="1"/>
</dbReference>
<evidence type="ECO:0000256" key="1">
    <source>
        <dbReference type="SAM" id="MobiDB-lite"/>
    </source>
</evidence>
<reference evidence="3 4" key="1">
    <citation type="journal article" date="2011" name="Proc. Natl. Acad. Sci. U.S.A.">
        <title>Evolutionary erosion of yeast sex chromosomes by mating-type switching accidents.</title>
        <authorList>
            <person name="Gordon J.L."/>
            <person name="Armisen D."/>
            <person name="Proux-Wera E."/>
            <person name="Oheigeartaigh S.S."/>
            <person name="Byrne K.P."/>
            <person name="Wolfe K.H."/>
        </authorList>
    </citation>
    <scope>NUCLEOTIDE SEQUENCE [LARGE SCALE GENOMIC DNA]</scope>
    <source>
        <strain evidence="4">ATCC 10662 / CBS 1146 / NBRC 0425 / NCYC 2629 / NRRL Y-866</strain>
    </source>
</reference>
<proteinExistence type="predicted"/>
<dbReference type="InterPro" id="IPR050357">
    <property type="entry name" value="Arrestin_domain-protein"/>
</dbReference>
<keyword evidence="4" id="KW-1185">Reference proteome</keyword>
<dbReference type="GO" id="GO:0005829">
    <property type="term" value="C:cytosol"/>
    <property type="evidence" value="ECO:0007669"/>
    <property type="project" value="TreeGrafter"/>
</dbReference>
<feature type="domain" description="Arrestin-like N-terminal" evidence="2">
    <location>
        <begin position="15"/>
        <end position="125"/>
    </location>
</feature>
<dbReference type="InterPro" id="IPR011021">
    <property type="entry name" value="Arrestin-like_N"/>
</dbReference>
<dbReference type="InParanoid" id="G8ZUR8"/>
<name>G8ZUR8_TORDE</name>
<dbReference type="KEGG" id="tdl:TDEL_0E01190"/>